<keyword evidence="1" id="KW-0812">Transmembrane</keyword>
<sequence length="332" mass="36648">MPGGHSGDRLDDIRVAVLIPCYNEEISIGRVVRDFSELLPQADIFVYDNNSDDRTREIAAASGAIVRRETMQGKGHVVRRMFSDIEADYYILVDGDATYDASAAPDMLAQAATQGLDMVNGARVTDQAAAYRRGHVLGNRVLTGLVMSIFGHRMDDMLSGYRVFSRRFVKSFPISASGFEIETELTVHALELDMPISEITTRYFQRIDGSTSKLRTYHDGLRILKTIFSLIQREKPLPFYLFFCAVFAASGLLTGNAVIMEYLRTGLVPRLPSAVLATGLMLLSGMCLLCGIVLNAIKHARLEIKKLAYLSHAIRIVEQDPPAPGPGRQGMA</sequence>
<dbReference type="GO" id="GO:0016740">
    <property type="term" value="F:transferase activity"/>
    <property type="evidence" value="ECO:0007669"/>
    <property type="project" value="UniProtKB-KW"/>
</dbReference>
<evidence type="ECO:0000259" key="2">
    <source>
        <dbReference type="Pfam" id="PF00535"/>
    </source>
</evidence>
<dbReference type="InterPro" id="IPR001173">
    <property type="entry name" value="Glyco_trans_2-like"/>
</dbReference>
<dbReference type="Proteomes" id="UP000247609">
    <property type="component" value="Unassembled WGS sequence"/>
</dbReference>
<dbReference type="Gene3D" id="3.90.550.10">
    <property type="entry name" value="Spore Coat Polysaccharide Biosynthesis Protein SpsA, Chain A"/>
    <property type="match status" value="1"/>
</dbReference>
<proteinExistence type="predicted"/>
<dbReference type="CDD" id="cd04179">
    <property type="entry name" value="DPM_DPG-synthase_like"/>
    <property type="match status" value="1"/>
</dbReference>
<reference evidence="3 4" key="1">
    <citation type="submission" date="2017-07" db="EMBL/GenBank/DDBJ databases">
        <title>A draft genome sequence of Komagataeibacter sp. T5K1.</title>
        <authorList>
            <person name="Skraban J."/>
            <person name="Cleenwerck I."/>
            <person name="Vandamme P."/>
            <person name="Trcek J."/>
        </authorList>
    </citation>
    <scope>NUCLEOTIDE SEQUENCE [LARGE SCALE GENOMIC DNA]</scope>
    <source>
        <strain evidence="3 4">T5K1</strain>
    </source>
</reference>
<dbReference type="InterPro" id="IPR029044">
    <property type="entry name" value="Nucleotide-diphossugar_trans"/>
</dbReference>
<evidence type="ECO:0000313" key="3">
    <source>
        <dbReference type="EMBL" id="PYD74963.1"/>
    </source>
</evidence>
<dbReference type="Pfam" id="PF00535">
    <property type="entry name" value="Glycos_transf_2"/>
    <property type="match status" value="1"/>
</dbReference>
<feature type="transmembrane region" description="Helical" evidence="1">
    <location>
        <begin position="239"/>
        <end position="259"/>
    </location>
</feature>
<feature type="transmembrane region" description="Helical" evidence="1">
    <location>
        <begin position="271"/>
        <end position="297"/>
    </location>
</feature>
<dbReference type="RefSeq" id="WP_110531423.1">
    <property type="nucleotide sequence ID" value="NZ_NOXG01000017.1"/>
</dbReference>
<accession>A0A318QQF7</accession>
<dbReference type="EMBL" id="NOXG01000017">
    <property type="protein sequence ID" value="PYD74963.1"/>
    <property type="molecule type" value="Genomic_DNA"/>
</dbReference>
<gene>
    <name evidence="3" type="ORF">CFR71_11925</name>
</gene>
<dbReference type="PANTHER" id="PTHR48090:SF7">
    <property type="entry name" value="RFBJ PROTEIN"/>
    <property type="match status" value="1"/>
</dbReference>
<organism evidence="3 4">
    <name type="scientific">Novacetimonas pomaceti</name>
    <dbReference type="NCBI Taxonomy" id="2021998"/>
    <lineage>
        <taxon>Bacteria</taxon>
        <taxon>Pseudomonadati</taxon>
        <taxon>Pseudomonadota</taxon>
        <taxon>Alphaproteobacteria</taxon>
        <taxon>Acetobacterales</taxon>
        <taxon>Acetobacteraceae</taxon>
        <taxon>Novacetimonas</taxon>
    </lineage>
</organism>
<evidence type="ECO:0000256" key="1">
    <source>
        <dbReference type="SAM" id="Phobius"/>
    </source>
</evidence>
<keyword evidence="3" id="KW-0808">Transferase</keyword>
<feature type="domain" description="Glycosyltransferase 2-like" evidence="2">
    <location>
        <begin position="17"/>
        <end position="169"/>
    </location>
</feature>
<comment type="caution">
    <text evidence="3">The sequence shown here is derived from an EMBL/GenBank/DDBJ whole genome shotgun (WGS) entry which is preliminary data.</text>
</comment>
<keyword evidence="1" id="KW-1133">Transmembrane helix</keyword>
<protein>
    <submittedName>
        <fullName evidence="3">Glycosyl transferase family 2</fullName>
    </submittedName>
</protein>
<dbReference type="PANTHER" id="PTHR48090">
    <property type="entry name" value="UNDECAPRENYL-PHOSPHATE 4-DEOXY-4-FORMAMIDO-L-ARABINOSE TRANSFERASE-RELATED"/>
    <property type="match status" value="1"/>
</dbReference>
<dbReference type="InterPro" id="IPR050256">
    <property type="entry name" value="Glycosyltransferase_2"/>
</dbReference>
<name>A0A318QQF7_9PROT</name>
<evidence type="ECO:0000313" key="4">
    <source>
        <dbReference type="Proteomes" id="UP000247609"/>
    </source>
</evidence>
<keyword evidence="1" id="KW-0472">Membrane</keyword>
<dbReference type="SUPFAM" id="SSF53448">
    <property type="entry name" value="Nucleotide-diphospho-sugar transferases"/>
    <property type="match status" value="1"/>
</dbReference>
<dbReference type="AlphaFoldDB" id="A0A318QQF7"/>